<keyword evidence="1" id="KW-0732">Signal</keyword>
<dbReference type="AlphaFoldDB" id="A0A2M3ZUK3"/>
<evidence type="ECO:0000313" key="2">
    <source>
        <dbReference type="EMBL" id="MBW32120.1"/>
    </source>
</evidence>
<accession>A0A2M3ZUK3</accession>
<evidence type="ECO:0000256" key="1">
    <source>
        <dbReference type="SAM" id="SignalP"/>
    </source>
</evidence>
<sequence length="68" mass="7078">MIALHLSSLACRTLSSCSCASTVNRTSVSCRSVTCSCSLPRTISASATSSCSRTLRNSSRIVWSSASS</sequence>
<feature type="chain" id="PRO_5014720809" evidence="1">
    <location>
        <begin position="20"/>
        <end position="68"/>
    </location>
</feature>
<name>A0A2M3ZUK3_9DIPT</name>
<proteinExistence type="predicted"/>
<feature type="signal peptide" evidence="1">
    <location>
        <begin position="1"/>
        <end position="19"/>
    </location>
</feature>
<protein>
    <submittedName>
        <fullName evidence="2">Putative secreted peptide</fullName>
    </submittedName>
</protein>
<organism evidence="2">
    <name type="scientific">Anopheles braziliensis</name>
    <dbReference type="NCBI Taxonomy" id="58242"/>
    <lineage>
        <taxon>Eukaryota</taxon>
        <taxon>Metazoa</taxon>
        <taxon>Ecdysozoa</taxon>
        <taxon>Arthropoda</taxon>
        <taxon>Hexapoda</taxon>
        <taxon>Insecta</taxon>
        <taxon>Pterygota</taxon>
        <taxon>Neoptera</taxon>
        <taxon>Endopterygota</taxon>
        <taxon>Diptera</taxon>
        <taxon>Nematocera</taxon>
        <taxon>Culicoidea</taxon>
        <taxon>Culicidae</taxon>
        <taxon>Anophelinae</taxon>
        <taxon>Anopheles</taxon>
    </lineage>
</organism>
<reference evidence="2" key="1">
    <citation type="submission" date="2018-01" db="EMBL/GenBank/DDBJ databases">
        <title>An insight into the sialome of Amazonian anophelines.</title>
        <authorList>
            <person name="Ribeiro J.M."/>
            <person name="Scarpassa V."/>
            <person name="Calvo E."/>
        </authorList>
    </citation>
    <scope>NUCLEOTIDE SEQUENCE</scope>
    <source>
        <tissue evidence="2">Salivary glands</tissue>
    </source>
</reference>
<dbReference type="EMBL" id="GGFM01011369">
    <property type="protein sequence ID" value="MBW32120.1"/>
    <property type="molecule type" value="Transcribed_RNA"/>
</dbReference>